<keyword evidence="6" id="KW-0493">Microtubule</keyword>
<evidence type="ECO:0000256" key="12">
    <source>
        <dbReference type="ARBA" id="ARBA00034296"/>
    </source>
</evidence>
<dbReference type="InterPro" id="IPR037103">
    <property type="entry name" value="Tubulin/FtsZ-like_C"/>
</dbReference>
<dbReference type="PROSITE" id="PS00228">
    <property type="entry name" value="TUBULIN_B_AUTOREG"/>
    <property type="match status" value="1"/>
</dbReference>
<dbReference type="PANTHER" id="PTHR11588">
    <property type="entry name" value="TUBULIN"/>
    <property type="match status" value="1"/>
</dbReference>
<keyword evidence="8" id="KW-0547">Nucleotide-binding</keyword>
<evidence type="ECO:0000313" key="16">
    <source>
        <dbReference type="EMBL" id="CAG9763763.1"/>
    </source>
</evidence>
<dbReference type="SUPFAM" id="SSF52490">
    <property type="entry name" value="Tubulin nucleotide-binding domain-like"/>
    <property type="match status" value="1"/>
</dbReference>
<comment type="similarity">
    <text evidence="3">Belongs to the tubulin family.</text>
</comment>
<feature type="domain" description="Tubulin/FtsZ 2-layer sandwich" evidence="15">
    <location>
        <begin position="247"/>
        <end position="383"/>
    </location>
</feature>
<dbReference type="GO" id="GO:0005525">
    <property type="term" value="F:GTP binding"/>
    <property type="evidence" value="ECO:0007669"/>
    <property type="project" value="UniProtKB-KW"/>
</dbReference>
<dbReference type="SMART" id="SM00865">
    <property type="entry name" value="Tubulin_C"/>
    <property type="match status" value="1"/>
</dbReference>
<evidence type="ECO:0000256" key="9">
    <source>
        <dbReference type="ARBA" id="ARBA00022842"/>
    </source>
</evidence>
<keyword evidence="5" id="KW-0963">Cytoplasm</keyword>
<comment type="subunit">
    <text evidence="4">Dimer of alpha and beta chains. A typical microtubule is a hollow water-filled tube with an outer diameter of 25 nm and an inner diameter of 15 nM. Alpha-beta heterodimers associate head-to-tail to form protofilaments running lengthwise along the microtubule wall with the beta-tubulin subunit facing the microtubule plus end conferring a structural polarity. Microtubules usually have 13 protofilaments but different protofilament numbers can be found in some organisms and specialized cells.</text>
</comment>
<reference evidence="16" key="1">
    <citation type="submission" date="2022-01" db="EMBL/GenBank/DDBJ databases">
        <authorList>
            <person name="King R."/>
        </authorList>
    </citation>
    <scope>NUCLEOTIDE SEQUENCE</scope>
</reference>
<evidence type="ECO:0000313" key="17">
    <source>
        <dbReference type="Proteomes" id="UP001152799"/>
    </source>
</evidence>
<evidence type="ECO:0000256" key="8">
    <source>
        <dbReference type="ARBA" id="ARBA00022741"/>
    </source>
</evidence>
<dbReference type="Proteomes" id="UP001152799">
    <property type="component" value="Chromosome 14"/>
</dbReference>
<name>A0A9N9MNC0_9CUCU</name>
<evidence type="ECO:0000256" key="2">
    <source>
        <dbReference type="ARBA" id="ARBA00004245"/>
    </source>
</evidence>
<evidence type="ECO:0000259" key="14">
    <source>
        <dbReference type="SMART" id="SM00864"/>
    </source>
</evidence>
<keyword evidence="10" id="KW-0342">GTP-binding</keyword>
<evidence type="ECO:0000256" key="4">
    <source>
        <dbReference type="ARBA" id="ARBA00011747"/>
    </source>
</evidence>
<dbReference type="PRINTS" id="PR01163">
    <property type="entry name" value="BETATUBULIN"/>
</dbReference>
<dbReference type="EMBL" id="OU892290">
    <property type="protein sequence ID" value="CAG9763763.1"/>
    <property type="molecule type" value="Genomic_DNA"/>
</dbReference>
<dbReference type="FunFam" id="1.10.287.600:FF:000013">
    <property type="entry name" value="Tubulin beta chain"/>
    <property type="match status" value="1"/>
</dbReference>
<feature type="region of interest" description="Disordered" evidence="13">
    <location>
        <begin position="409"/>
        <end position="448"/>
    </location>
</feature>
<dbReference type="InterPro" id="IPR003008">
    <property type="entry name" value="Tubulin_FtsZ_GTPase"/>
</dbReference>
<dbReference type="Gene3D" id="1.10.287.600">
    <property type="entry name" value="Helix hairpin bin"/>
    <property type="match status" value="1"/>
</dbReference>
<dbReference type="GO" id="GO:0007017">
    <property type="term" value="P:microtubule-based process"/>
    <property type="evidence" value="ECO:0007669"/>
    <property type="project" value="InterPro"/>
</dbReference>
<evidence type="ECO:0000256" key="7">
    <source>
        <dbReference type="ARBA" id="ARBA00022723"/>
    </source>
</evidence>
<dbReference type="InterPro" id="IPR036525">
    <property type="entry name" value="Tubulin/FtsZ_GTPase_sf"/>
</dbReference>
<dbReference type="PRINTS" id="PR01161">
    <property type="entry name" value="TUBULIN"/>
</dbReference>
<comment type="function">
    <text evidence="12">Tubulin is the major constituent of microtubules, a cylinder consisting of laterally associated linear protofilaments composed of alpha- and beta-tubulin heterodimers. Microtubules grow by the addition of GTP-tubulin dimers to the microtubule end, where a stabilizing cap forms. Below the cap, tubulin dimers are in GDP-bound state, owing to GTPase activity of alpha-tubulin.</text>
</comment>
<evidence type="ECO:0000256" key="6">
    <source>
        <dbReference type="ARBA" id="ARBA00022701"/>
    </source>
</evidence>
<dbReference type="GO" id="GO:0005200">
    <property type="term" value="F:structural constituent of cytoskeleton"/>
    <property type="evidence" value="ECO:0007669"/>
    <property type="project" value="InterPro"/>
</dbReference>
<dbReference type="OrthoDB" id="6073114at2759"/>
<evidence type="ECO:0000256" key="5">
    <source>
        <dbReference type="ARBA" id="ARBA00022490"/>
    </source>
</evidence>
<feature type="compositionally biased region" description="Polar residues" evidence="13">
    <location>
        <begin position="411"/>
        <end position="423"/>
    </location>
</feature>
<feature type="compositionally biased region" description="Acidic residues" evidence="13">
    <location>
        <begin position="429"/>
        <end position="448"/>
    </location>
</feature>
<dbReference type="FunFam" id="3.30.1330.20:FF:000002">
    <property type="entry name" value="Tubulin beta chain"/>
    <property type="match status" value="1"/>
</dbReference>
<gene>
    <name evidence="16" type="ORF">CEUTPL_LOCUS4419</name>
</gene>
<dbReference type="Gene3D" id="3.40.50.1440">
    <property type="entry name" value="Tubulin/FtsZ, GTPase domain"/>
    <property type="match status" value="1"/>
</dbReference>
<accession>A0A9N9MNC0</accession>
<evidence type="ECO:0000256" key="10">
    <source>
        <dbReference type="ARBA" id="ARBA00023134"/>
    </source>
</evidence>
<dbReference type="Pfam" id="PF03953">
    <property type="entry name" value="Tubulin_C"/>
    <property type="match status" value="1"/>
</dbReference>
<dbReference type="InterPro" id="IPR013838">
    <property type="entry name" value="Beta-tubulin_BS"/>
</dbReference>
<dbReference type="SMART" id="SM00864">
    <property type="entry name" value="Tubulin"/>
    <property type="match status" value="1"/>
</dbReference>
<dbReference type="GO" id="GO:0005874">
    <property type="term" value="C:microtubule"/>
    <property type="evidence" value="ECO:0007669"/>
    <property type="project" value="UniProtKB-KW"/>
</dbReference>
<feature type="domain" description="Tubulin/FtsZ GTPase" evidence="14">
    <location>
        <begin position="47"/>
        <end position="244"/>
    </location>
</feature>
<keyword evidence="9" id="KW-0460">Magnesium</keyword>
<dbReference type="SUPFAM" id="SSF55307">
    <property type="entry name" value="Tubulin C-terminal domain-like"/>
    <property type="match status" value="1"/>
</dbReference>
<dbReference type="InterPro" id="IPR008280">
    <property type="entry name" value="Tub_FtsZ_C"/>
</dbReference>
<evidence type="ECO:0000259" key="15">
    <source>
        <dbReference type="SMART" id="SM00865"/>
    </source>
</evidence>
<evidence type="ECO:0000256" key="11">
    <source>
        <dbReference type="ARBA" id="ARBA00023212"/>
    </source>
</evidence>
<comment type="cofactor">
    <cofactor evidence="1">
        <name>Mg(2+)</name>
        <dbReference type="ChEBI" id="CHEBI:18420"/>
    </cofactor>
</comment>
<protein>
    <recommendedName>
        <fullName evidence="18">Tubulin beta chain</fullName>
    </recommendedName>
</protein>
<dbReference type="Gene3D" id="3.30.1330.20">
    <property type="entry name" value="Tubulin/FtsZ, C-terminal domain"/>
    <property type="match status" value="1"/>
</dbReference>
<proteinExistence type="inferred from homology"/>
<keyword evidence="11" id="KW-0206">Cytoskeleton</keyword>
<dbReference type="FunFam" id="3.40.50.1440:FF:000006">
    <property type="entry name" value="Tubulin beta chain"/>
    <property type="match status" value="1"/>
</dbReference>
<dbReference type="AlphaFoldDB" id="A0A9N9MNC0"/>
<dbReference type="CDD" id="cd02187">
    <property type="entry name" value="beta_tubulin"/>
    <property type="match status" value="1"/>
</dbReference>
<dbReference type="InterPro" id="IPR018316">
    <property type="entry name" value="Tubulin/FtsZ_2-layer-sand-dom"/>
</dbReference>
<dbReference type="InterPro" id="IPR002453">
    <property type="entry name" value="Beta_tubulin"/>
</dbReference>
<evidence type="ECO:0000256" key="13">
    <source>
        <dbReference type="SAM" id="MobiDB-lite"/>
    </source>
</evidence>
<dbReference type="GO" id="GO:0003924">
    <property type="term" value="F:GTPase activity"/>
    <property type="evidence" value="ECO:0007669"/>
    <property type="project" value="InterPro"/>
</dbReference>
<dbReference type="Pfam" id="PF00091">
    <property type="entry name" value="Tubulin"/>
    <property type="match status" value="1"/>
</dbReference>
<keyword evidence="7" id="KW-0479">Metal-binding</keyword>
<evidence type="ECO:0000256" key="1">
    <source>
        <dbReference type="ARBA" id="ARBA00001946"/>
    </source>
</evidence>
<sequence length="448" mass="50062">MREILHLQVGQAGNNIGNKFWEVISDEHGIDPTGHWHGDSDLQLERINVYYNEATGGRFVPRAVLVDLEASSMDTVRSGPFGRIFSPDNFVFGQGGAGNNWAKGMYTEGAELADAVLDNVRKEAEGCDLLQGFQIVHSIGGGTGGGLGCLLLDKIREEYPDRIISTFTVIPSPKVSDTVVEPYNATLSITHLLENSDQTYIIDNEALHDICFRTLHLTTPSLADLNHLISAVMAGVTTCIRFPGQHNTDLRKIQVNMVPFPRLHFFIPGFAPLVSRGKRPYKASTVPDLVQQLFDAKNLMCACDPRHGKYLTVTAIFRGRMSTREVEEQMMNVQDKNSSHFVEWIPNNMKTAICDIPPRGLRMCATFIGNNTAVQELFKRINEAYSAMFRRKAFLHWYTGEGMTEQEFTEAESNMSDLISEYQQYEAAPGEEDDEEYSGSGDDDEEDD</sequence>
<evidence type="ECO:0008006" key="18">
    <source>
        <dbReference type="Google" id="ProtNLM"/>
    </source>
</evidence>
<evidence type="ECO:0000256" key="3">
    <source>
        <dbReference type="ARBA" id="ARBA00009636"/>
    </source>
</evidence>
<dbReference type="InterPro" id="IPR000217">
    <property type="entry name" value="Tubulin"/>
</dbReference>
<comment type="subcellular location">
    <subcellularLocation>
        <location evidence="2">Cytoplasm</location>
        <location evidence="2">Cytoskeleton</location>
    </subcellularLocation>
</comment>
<keyword evidence="17" id="KW-1185">Reference proteome</keyword>
<organism evidence="16 17">
    <name type="scientific">Ceutorhynchus assimilis</name>
    <name type="common">cabbage seed weevil</name>
    <dbReference type="NCBI Taxonomy" id="467358"/>
    <lineage>
        <taxon>Eukaryota</taxon>
        <taxon>Metazoa</taxon>
        <taxon>Ecdysozoa</taxon>
        <taxon>Arthropoda</taxon>
        <taxon>Hexapoda</taxon>
        <taxon>Insecta</taxon>
        <taxon>Pterygota</taxon>
        <taxon>Neoptera</taxon>
        <taxon>Endopterygota</taxon>
        <taxon>Coleoptera</taxon>
        <taxon>Polyphaga</taxon>
        <taxon>Cucujiformia</taxon>
        <taxon>Curculionidae</taxon>
        <taxon>Ceutorhynchinae</taxon>
        <taxon>Ceutorhynchus</taxon>
    </lineage>
</organism>
<dbReference type="InterPro" id="IPR023123">
    <property type="entry name" value="Tubulin_C"/>
</dbReference>
<dbReference type="GO" id="GO:0046872">
    <property type="term" value="F:metal ion binding"/>
    <property type="evidence" value="ECO:0007669"/>
    <property type="project" value="UniProtKB-KW"/>
</dbReference>